<dbReference type="Proteomes" id="UP000299102">
    <property type="component" value="Unassembled WGS sequence"/>
</dbReference>
<name>A0A4C1TL63_EUMVA</name>
<reference evidence="2 3" key="1">
    <citation type="journal article" date="2019" name="Commun. Biol.">
        <title>The bagworm genome reveals a unique fibroin gene that provides high tensile strength.</title>
        <authorList>
            <person name="Kono N."/>
            <person name="Nakamura H."/>
            <person name="Ohtoshi R."/>
            <person name="Tomita M."/>
            <person name="Numata K."/>
            <person name="Arakawa K."/>
        </authorList>
    </citation>
    <scope>NUCLEOTIDE SEQUENCE [LARGE SCALE GENOMIC DNA]</scope>
</reference>
<gene>
    <name evidence="2" type="ORF">EVAR_6597_1</name>
</gene>
<dbReference type="EMBL" id="BGZK01000068">
    <property type="protein sequence ID" value="GBP14946.1"/>
    <property type="molecule type" value="Genomic_DNA"/>
</dbReference>
<comment type="caution">
    <text evidence="2">The sequence shown here is derived from an EMBL/GenBank/DDBJ whole genome shotgun (WGS) entry which is preliminary data.</text>
</comment>
<feature type="compositionally biased region" description="Basic and acidic residues" evidence="1">
    <location>
        <begin position="45"/>
        <end position="55"/>
    </location>
</feature>
<keyword evidence="3" id="KW-1185">Reference proteome</keyword>
<sequence>MDSKRLKVFLTERRHLDFLRELEVYCSYPASPDVPDPVSDPDMEVESKPAKEPTKRPAAVRPSEDFDSDSDPGWSDRRVVTSGFPSKKPKSHPTLLKPYPSNRIIRFMTPQQSEGSYLKQHPRRRKILIKRKVTKLTSLFPHPAPHGPKSLPVFGIKLQAITVTDFRNLKNLLITQGYVFHIYVFKEDQEIRIVRSGFPREIPIGGQGRPPLPKSPGADACVLQKEPFRPRRLRRVERPRAVSATLGYARAAAGSRSVSSTVKQNQSSTADY</sequence>
<feature type="region of interest" description="Disordered" evidence="1">
    <location>
        <begin position="29"/>
        <end position="95"/>
    </location>
</feature>
<protein>
    <submittedName>
        <fullName evidence="2">Uncharacterized protein</fullName>
    </submittedName>
</protein>
<feature type="compositionally biased region" description="Polar residues" evidence="1">
    <location>
        <begin position="261"/>
        <end position="272"/>
    </location>
</feature>
<evidence type="ECO:0000313" key="3">
    <source>
        <dbReference type="Proteomes" id="UP000299102"/>
    </source>
</evidence>
<feature type="region of interest" description="Disordered" evidence="1">
    <location>
        <begin position="252"/>
        <end position="272"/>
    </location>
</feature>
<dbReference type="OrthoDB" id="8019203at2759"/>
<dbReference type="AlphaFoldDB" id="A0A4C1TL63"/>
<accession>A0A4C1TL63</accession>
<evidence type="ECO:0000256" key="1">
    <source>
        <dbReference type="SAM" id="MobiDB-lite"/>
    </source>
</evidence>
<proteinExistence type="predicted"/>
<evidence type="ECO:0000313" key="2">
    <source>
        <dbReference type="EMBL" id="GBP14946.1"/>
    </source>
</evidence>
<organism evidence="2 3">
    <name type="scientific">Eumeta variegata</name>
    <name type="common">Bagworm moth</name>
    <name type="synonym">Eumeta japonica</name>
    <dbReference type="NCBI Taxonomy" id="151549"/>
    <lineage>
        <taxon>Eukaryota</taxon>
        <taxon>Metazoa</taxon>
        <taxon>Ecdysozoa</taxon>
        <taxon>Arthropoda</taxon>
        <taxon>Hexapoda</taxon>
        <taxon>Insecta</taxon>
        <taxon>Pterygota</taxon>
        <taxon>Neoptera</taxon>
        <taxon>Endopterygota</taxon>
        <taxon>Lepidoptera</taxon>
        <taxon>Glossata</taxon>
        <taxon>Ditrysia</taxon>
        <taxon>Tineoidea</taxon>
        <taxon>Psychidae</taxon>
        <taxon>Oiketicinae</taxon>
        <taxon>Eumeta</taxon>
    </lineage>
</organism>